<evidence type="ECO:0000256" key="1">
    <source>
        <dbReference type="ARBA" id="ARBA00023015"/>
    </source>
</evidence>
<dbReference type="PANTHER" id="PTHR46796">
    <property type="entry name" value="HTH-TYPE TRANSCRIPTIONAL ACTIVATOR RHAS-RELATED"/>
    <property type="match status" value="1"/>
</dbReference>
<evidence type="ECO:0000313" key="6">
    <source>
        <dbReference type="Proteomes" id="UP000181942"/>
    </source>
</evidence>
<dbReference type="PRINTS" id="PR00032">
    <property type="entry name" value="HTHARAC"/>
</dbReference>
<dbReference type="InterPro" id="IPR035418">
    <property type="entry name" value="AraC-bd_2"/>
</dbReference>
<keyword evidence="2 5" id="KW-0238">DNA-binding</keyword>
<dbReference type="Proteomes" id="UP000181942">
    <property type="component" value="Unassembled WGS sequence"/>
</dbReference>
<accession>A0A1I2NYX8</accession>
<dbReference type="GO" id="GO:0043565">
    <property type="term" value="F:sequence-specific DNA binding"/>
    <property type="evidence" value="ECO:0007669"/>
    <property type="project" value="InterPro"/>
</dbReference>
<keyword evidence="3" id="KW-0804">Transcription</keyword>
<feature type="domain" description="HTH araC/xylS-type" evidence="4">
    <location>
        <begin position="162"/>
        <end position="263"/>
    </location>
</feature>
<dbReference type="GO" id="GO:0003700">
    <property type="term" value="F:DNA-binding transcription factor activity"/>
    <property type="evidence" value="ECO:0007669"/>
    <property type="project" value="InterPro"/>
</dbReference>
<dbReference type="AlphaFoldDB" id="A0A1I2NYX8"/>
<dbReference type="SMART" id="SM00342">
    <property type="entry name" value="HTH_ARAC"/>
    <property type="match status" value="1"/>
</dbReference>
<dbReference type="PANTHER" id="PTHR46796:SF6">
    <property type="entry name" value="ARAC SUBFAMILY"/>
    <property type="match status" value="1"/>
</dbReference>
<sequence length="265" mass="29505">MIDSVTSRDTAPVRRLFRLPDTTDDAFLHLGLHVQGSVSVTRGGTQVFLAPGDLVFHDPARRDHLRFSGPCRLTVFRVPRGHLGASPSDLHRVMGRRVRGDEGVGALVSTFLSALAAETDFRRSRTSHRFARSAVDLVAVLVMQLLGEETPDASDVGTETVSRIQAFIEEHLTDPDLSPESIALAHHISVRYLHKLFQQEGTTVGQWIRRRRLDACRRELGRSANRRPSVAAVAQRWGFSSPSHFSRTFRDAYGMSPSAWQSSTR</sequence>
<dbReference type="InterPro" id="IPR009057">
    <property type="entry name" value="Homeodomain-like_sf"/>
</dbReference>
<keyword evidence="1" id="KW-0805">Transcription regulation</keyword>
<evidence type="ECO:0000256" key="2">
    <source>
        <dbReference type="ARBA" id="ARBA00023125"/>
    </source>
</evidence>
<dbReference type="InterPro" id="IPR020449">
    <property type="entry name" value="Tscrpt_reg_AraC-type_HTH"/>
</dbReference>
<reference evidence="5 6" key="1">
    <citation type="submission" date="2016-10" db="EMBL/GenBank/DDBJ databases">
        <authorList>
            <person name="de Groot N.N."/>
        </authorList>
    </citation>
    <scope>NUCLEOTIDE SEQUENCE [LARGE SCALE GENOMIC DNA]</scope>
    <source>
        <strain evidence="5 6">OK461</strain>
    </source>
</reference>
<dbReference type="Pfam" id="PF12833">
    <property type="entry name" value="HTH_18"/>
    <property type="match status" value="1"/>
</dbReference>
<dbReference type="RefSeq" id="WP_075031118.1">
    <property type="nucleotide sequence ID" value="NZ_FONR01000015.1"/>
</dbReference>
<dbReference type="PROSITE" id="PS01124">
    <property type="entry name" value="HTH_ARAC_FAMILY_2"/>
    <property type="match status" value="1"/>
</dbReference>
<evidence type="ECO:0000313" key="5">
    <source>
        <dbReference type="EMBL" id="SFG09102.1"/>
    </source>
</evidence>
<evidence type="ECO:0000256" key="3">
    <source>
        <dbReference type="ARBA" id="ARBA00023163"/>
    </source>
</evidence>
<dbReference type="SUPFAM" id="SSF46689">
    <property type="entry name" value="Homeodomain-like"/>
    <property type="match status" value="1"/>
</dbReference>
<dbReference type="Pfam" id="PF14525">
    <property type="entry name" value="AraC_binding_2"/>
    <property type="match status" value="1"/>
</dbReference>
<organism evidence="5 6">
    <name type="scientific">Streptomyces mirabilis</name>
    <dbReference type="NCBI Taxonomy" id="68239"/>
    <lineage>
        <taxon>Bacteria</taxon>
        <taxon>Bacillati</taxon>
        <taxon>Actinomycetota</taxon>
        <taxon>Actinomycetes</taxon>
        <taxon>Kitasatosporales</taxon>
        <taxon>Streptomycetaceae</taxon>
        <taxon>Streptomyces</taxon>
    </lineage>
</organism>
<dbReference type="OrthoDB" id="9799345at2"/>
<dbReference type="Gene3D" id="1.10.10.60">
    <property type="entry name" value="Homeodomain-like"/>
    <property type="match status" value="1"/>
</dbReference>
<dbReference type="InterPro" id="IPR018060">
    <property type="entry name" value="HTH_AraC"/>
</dbReference>
<evidence type="ECO:0000259" key="4">
    <source>
        <dbReference type="PROSITE" id="PS01124"/>
    </source>
</evidence>
<dbReference type="InterPro" id="IPR050204">
    <property type="entry name" value="AraC_XylS_family_regulators"/>
</dbReference>
<dbReference type="EMBL" id="FONR01000015">
    <property type="protein sequence ID" value="SFG09102.1"/>
    <property type="molecule type" value="Genomic_DNA"/>
</dbReference>
<name>A0A1I2NYX8_9ACTN</name>
<gene>
    <name evidence="5" type="ORF">SAMN02787118_115232</name>
</gene>
<proteinExistence type="predicted"/>
<protein>
    <submittedName>
        <fullName evidence="5">AraC-type DNA-binding protein</fullName>
    </submittedName>
</protein>